<evidence type="ECO:0000313" key="6">
    <source>
        <dbReference type="EMBL" id="WCT79102.1"/>
    </source>
</evidence>
<evidence type="ECO:0000256" key="4">
    <source>
        <dbReference type="ARBA" id="ARBA00048741"/>
    </source>
</evidence>
<dbReference type="InterPro" id="IPR001962">
    <property type="entry name" value="Asn_synthase"/>
</dbReference>
<dbReference type="SUPFAM" id="SSF52402">
    <property type="entry name" value="Adenine nucleotide alpha hydrolases-like"/>
    <property type="match status" value="1"/>
</dbReference>
<gene>
    <name evidence="6" type="ORF">PQ457_18995</name>
</gene>
<keyword evidence="6" id="KW-0614">Plasmid</keyword>
<dbReference type="InterPro" id="IPR029055">
    <property type="entry name" value="Ntn_hydrolases_N"/>
</dbReference>
<comment type="pathway">
    <text evidence="1">Amino-acid biosynthesis; L-asparagine biosynthesis; L-asparagine from L-aspartate (L-Gln route): step 1/1.</text>
</comment>
<dbReference type="Gene3D" id="3.60.20.10">
    <property type="entry name" value="Glutamine Phosphoribosylpyrophosphate, subunit 1, domain 1"/>
    <property type="match status" value="1"/>
</dbReference>
<dbReference type="EMBL" id="CP117418">
    <property type="protein sequence ID" value="WCT79102.1"/>
    <property type="molecule type" value="Genomic_DNA"/>
</dbReference>
<dbReference type="Gene3D" id="3.40.50.620">
    <property type="entry name" value="HUPs"/>
    <property type="match status" value="2"/>
</dbReference>
<evidence type="ECO:0000256" key="1">
    <source>
        <dbReference type="ARBA" id="ARBA00005187"/>
    </source>
</evidence>
<dbReference type="PANTHER" id="PTHR43284:SF1">
    <property type="entry name" value="ASPARAGINE SYNTHETASE"/>
    <property type="match status" value="1"/>
</dbReference>
<proteinExistence type="inferred from homology"/>
<dbReference type="PANTHER" id="PTHR43284">
    <property type="entry name" value="ASPARAGINE SYNTHETASE (GLUTAMINE-HYDROLYZING)"/>
    <property type="match status" value="1"/>
</dbReference>
<protein>
    <recommendedName>
        <fullName evidence="3">asparagine synthase (glutamine-hydrolyzing)</fullName>
        <ecNumber evidence="3">6.3.5.4</ecNumber>
    </recommendedName>
</protein>
<feature type="domain" description="Asparagine synthetase" evidence="5">
    <location>
        <begin position="240"/>
        <end position="580"/>
    </location>
</feature>
<dbReference type="EC" id="6.3.5.4" evidence="3"/>
<dbReference type="InterPro" id="IPR051786">
    <property type="entry name" value="ASN_synthetase/amidase"/>
</dbReference>
<geneLocation type="plasmid" evidence="6 7">
    <name>unnamed1</name>
</geneLocation>
<dbReference type="InterPro" id="IPR014729">
    <property type="entry name" value="Rossmann-like_a/b/a_fold"/>
</dbReference>
<dbReference type="Pfam" id="PF00733">
    <property type="entry name" value="Asn_synthase"/>
    <property type="match status" value="1"/>
</dbReference>
<dbReference type="PIRSF" id="PIRSF001589">
    <property type="entry name" value="Asn_synthetase_glu-h"/>
    <property type="match status" value="1"/>
</dbReference>
<evidence type="ECO:0000256" key="3">
    <source>
        <dbReference type="ARBA" id="ARBA00012737"/>
    </source>
</evidence>
<evidence type="ECO:0000313" key="7">
    <source>
        <dbReference type="Proteomes" id="UP001218231"/>
    </source>
</evidence>
<sequence length="596" mass="65657">MRADYLVAWSFAAGRSHDDLNRLAEDLGLVLVHQGRQLSLFANPGQLFQCDPDSDLLVIGRLFKGTNPVQIIDRFSAGEWQRLSSTRGEALIEDFWGAYVGFVPGGEGGSLQAIRDPSGQCPCFYRLEQDRILFSSRADILEAASGHKADIDWEALAAHIVWPMVRAQETPVRHIHEVLPGMRVTAHRGNVSSSLARSPWKFTRQARSLPVREEAVATLRRRIIACTDAWASQARHTLLAVSGGLDSSIVAAALAASGRSFTCLTLYTGQAAGDERPYARQLARHLGVELKEEPERVDFVDLARSEARHLPRPISRAFAQSGDRAHQELATRLGADQFMTGGGGDNVFCFLHSVAPLADRLIVPGSRLGSPQTLMDVARLNEVSVFSALSGARSKIRQVGQPHRWPMRIGFLSRDLVRSLAGPPSHPWLSPPGDEVPGKIMHAAWLAGIQNHLEGFGREWLHPLRAPLMAQPVVEHCLTIPSWMWCSGGQDRVLAREAFADLLPPAIVTRRSKGTPTGFAMQLFEVNLPAIRALLLEGMLAGQGIVDRYALEAFLARPDPRDVVAYMEIMALVDVEAWLRAWAMPSPHITRRDHVP</sequence>
<keyword evidence="7" id="KW-1185">Reference proteome</keyword>
<dbReference type="SUPFAM" id="SSF56235">
    <property type="entry name" value="N-terminal nucleophile aminohydrolases (Ntn hydrolases)"/>
    <property type="match status" value="1"/>
</dbReference>
<evidence type="ECO:0000256" key="2">
    <source>
        <dbReference type="ARBA" id="ARBA00005752"/>
    </source>
</evidence>
<accession>A0ABY7U0P9</accession>
<name>A0ABY7U0P9_9SPHN</name>
<evidence type="ECO:0000259" key="5">
    <source>
        <dbReference type="Pfam" id="PF00733"/>
    </source>
</evidence>
<reference evidence="6 7" key="1">
    <citation type="submission" date="2023-02" db="EMBL/GenBank/DDBJ databases">
        <title>Genome sequence of Novosphingobium humi KACC 19094.</title>
        <authorList>
            <person name="Kim S."/>
            <person name="Heo J."/>
            <person name="Kwon S.-W."/>
        </authorList>
    </citation>
    <scope>NUCLEOTIDE SEQUENCE [LARGE SCALE GENOMIC DNA]</scope>
    <source>
        <strain evidence="6 7">KACC 19094</strain>
        <plasmid evidence="6 7">unnamed1</plasmid>
    </source>
</reference>
<comment type="similarity">
    <text evidence="2">Belongs to the asparagine synthetase family.</text>
</comment>
<organism evidence="6 7">
    <name type="scientific">Novosphingobium humi</name>
    <dbReference type="NCBI Taxonomy" id="2282397"/>
    <lineage>
        <taxon>Bacteria</taxon>
        <taxon>Pseudomonadati</taxon>
        <taxon>Pseudomonadota</taxon>
        <taxon>Alphaproteobacteria</taxon>
        <taxon>Sphingomonadales</taxon>
        <taxon>Sphingomonadaceae</taxon>
        <taxon>Novosphingobium</taxon>
    </lineage>
</organism>
<dbReference type="InterPro" id="IPR006426">
    <property type="entry name" value="Asn_synth_AEB"/>
</dbReference>
<dbReference type="RefSeq" id="WP_273619388.1">
    <property type="nucleotide sequence ID" value="NZ_CP117418.1"/>
</dbReference>
<dbReference type="Proteomes" id="UP001218231">
    <property type="component" value="Plasmid unnamed1"/>
</dbReference>
<comment type="catalytic activity">
    <reaction evidence="4">
        <text>L-aspartate + L-glutamine + ATP + H2O = L-asparagine + L-glutamate + AMP + diphosphate + H(+)</text>
        <dbReference type="Rhea" id="RHEA:12228"/>
        <dbReference type="ChEBI" id="CHEBI:15377"/>
        <dbReference type="ChEBI" id="CHEBI:15378"/>
        <dbReference type="ChEBI" id="CHEBI:29985"/>
        <dbReference type="ChEBI" id="CHEBI:29991"/>
        <dbReference type="ChEBI" id="CHEBI:30616"/>
        <dbReference type="ChEBI" id="CHEBI:33019"/>
        <dbReference type="ChEBI" id="CHEBI:58048"/>
        <dbReference type="ChEBI" id="CHEBI:58359"/>
        <dbReference type="ChEBI" id="CHEBI:456215"/>
        <dbReference type="EC" id="6.3.5.4"/>
    </reaction>
</comment>